<dbReference type="InterPro" id="IPR036116">
    <property type="entry name" value="FN3_sf"/>
</dbReference>
<dbReference type="Gene3D" id="3.80.10.10">
    <property type="entry name" value="Ribonuclease Inhibitor"/>
    <property type="match status" value="2"/>
</dbReference>
<name>A0A814KU32_9BILA</name>
<dbReference type="SUPFAM" id="SSF49265">
    <property type="entry name" value="Fibronectin type III"/>
    <property type="match status" value="1"/>
</dbReference>
<dbReference type="Gene3D" id="2.60.40.10">
    <property type="entry name" value="Immunoglobulins"/>
    <property type="match status" value="1"/>
</dbReference>
<dbReference type="EMBL" id="CAJNOQ010004360">
    <property type="protein sequence ID" value="CAF1055849.1"/>
    <property type="molecule type" value="Genomic_DNA"/>
</dbReference>
<dbReference type="InterPro" id="IPR003961">
    <property type="entry name" value="FN3_dom"/>
</dbReference>
<dbReference type="SUPFAM" id="SSF52047">
    <property type="entry name" value="RNI-like"/>
    <property type="match status" value="1"/>
</dbReference>
<evidence type="ECO:0000313" key="2">
    <source>
        <dbReference type="EMBL" id="CAF1055849.1"/>
    </source>
</evidence>
<evidence type="ECO:0000259" key="1">
    <source>
        <dbReference type="PROSITE" id="PS50853"/>
    </source>
</evidence>
<protein>
    <recommendedName>
        <fullName evidence="1">Fibronectin type-III domain-containing protein</fullName>
    </recommendedName>
</protein>
<dbReference type="OrthoDB" id="8954335at2759"/>
<dbReference type="PANTHER" id="PTHR31594">
    <property type="entry name" value="AIG1-TYPE G DOMAIN-CONTAINING PROTEIN"/>
    <property type="match status" value="1"/>
</dbReference>
<dbReference type="PANTHER" id="PTHR31594:SF16">
    <property type="entry name" value="SI:CH211-281L24.3"/>
    <property type="match status" value="1"/>
</dbReference>
<evidence type="ECO:0000313" key="3">
    <source>
        <dbReference type="EMBL" id="CAF3824870.1"/>
    </source>
</evidence>
<proteinExistence type="predicted"/>
<dbReference type="Pfam" id="PF21109">
    <property type="entry name" value="Stonustoxin_helical"/>
    <property type="match status" value="1"/>
</dbReference>
<evidence type="ECO:0000313" key="4">
    <source>
        <dbReference type="Proteomes" id="UP000663829"/>
    </source>
</evidence>
<dbReference type="Pfam" id="PF00041">
    <property type="entry name" value="fn3"/>
    <property type="match status" value="1"/>
</dbReference>
<dbReference type="PROSITE" id="PS50853">
    <property type="entry name" value="FN3"/>
    <property type="match status" value="1"/>
</dbReference>
<dbReference type="InterPro" id="IPR052090">
    <property type="entry name" value="Cytolytic_pore-forming_toxin"/>
</dbReference>
<sequence length="849" mass="96282">MQLGSDGKRMSSYQATMEKPKPVRLMALGRPFRLGMLYDLRSHNLISDATLLDNKYLQENVVKTPYRTTNLTFISHDNFHTKANQLILDSNMMLNIICNLVEISGSANYVNDRQRTNHQSRMVLKYLMTTHFEQLSVAHLGREFELQNQDIATHIVTAITHGADAFFIFDRKVGLDENKEEIDAKVSTAVKKLPSWSIDLNGNIVVEEQDKDVVDKLQCTFYGDYNLKQHPSTFQDAVMLYQELPDLLGADGEHAVPKTVWLYPLHLLLDSKPATIIYELPDFLVNQALVITEDLHSSKVKASDLTRSPAFQYFSHLKEQLLKFIEIMDAYENKIRREMAVILLQIRSGQAAAVQELDKIFANVETSPFSQQTLSKWLEDKQDEIEHLDSLVRNINQSTSSSAIEWCSVAEVVNTADLKYILCLSFRLNEEDEPQLREMSNYFDRKGAFLRTEAQKPVSWTKNVPTAAAVTPSSITLQWSNEERGSEGVEKYQIFYQIQGTDEWQGCSTIDSRKIAILGNLPPATSFQFAVQSVDEICLSAFSEISEWITTAPVPELSSQVKTLLKKLKSNKGDDDKDDDERRFVFDIDYLTLAEASAICEALKPVSPKYMAITCKYISMESLERIVDSLKTNMRVEGIGFGKEHYGDEEDNRLIPVCGRNLADALKVNKRIEYLLFTNTGLTDDDFQLITDELKKNETDLKGLYMEKNPLLTSRSARNLRQLVEVTRKLEEIYLSGSNLNDDWAIEIALAMKVNTTVKELSIRDCKIGDESVKLFGEMLEVNRTLKELILGGSQMTNVGLKYLADGLKKNDSTLELLYLGGKQLSKNSEGGKALMEAKSEKLDLEIWV</sequence>
<dbReference type="InterPro" id="IPR032675">
    <property type="entry name" value="LRR_dom_sf"/>
</dbReference>
<feature type="domain" description="Fibronectin type-III" evidence="1">
    <location>
        <begin position="461"/>
        <end position="554"/>
    </location>
</feature>
<dbReference type="Pfam" id="PF13516">
    <property type="entry name" value="LRR_6"/>
    <property type="match status" value="2"/>
</dbReference>
<comment type="caution">
    <text evidence="2">The sequence shown here is derived from an EMBL/GenBank/DDBJ whole genome shotgun (WGS) entry which is preliminary data.</text>
</comment>
<dbReference type="CDD" id="cd00063">
    <property type="entry name" value="FN3"/>
    <property type="match status" value="1"/>
</dbReference>
<dbReference type="EMBL" id="CAJOBC010004360">
    <property type="protein sequence ID" value="CAF3824870.1"/>
    <property type="molecule type" value="Genomic_DNA"/>
</dbReference>
<accession>A0A814KU32</accession>
<keyword evidence="4" id="KW-1185">Reference proteome</keyword>
<dbReference type="AlphaFoldDB" id="A0A814KU32"/>
<organism evidence="2 4">
    <name type="scientific">Didymodactylos carnosus</name>
    <dbReference type="NCBI Taxonomy" id="1234261"/>
    <lineage>
        <taxon>Eukaryota</taxon>
        <taxon>Metazoa</taxon>
        <taxon>Spiralia</taxon>
        <taxon>Gnathifera</taxon>
        <taxon>Rotifera</taxon>
        <taxon>Eurotatoria</taxon>
        <taxon>Bdelloidea</taxon>
        <taxon>Philodinida</taxon>
        <taxon>Philodinidae</taxon>
        <taxon>Didymodactylos</taxon>
    </lineage>
</organism>
<dbReference type="InterPro" id="IPR013783">
    <property type="entry name" value="Ig-like_fold"/>
</dbReference>
<dbReference type="Proteomes" id="UP000681722">
    <property type="component" value="Unassembled WGS sequence"/>
</dbReference>
<dbReference type="InterPro" id="IPR001611">
    <property type="entry name" value="Leu-rich_rpt"/>
</dbReference>
<dbReference type="Proteomes" id="UP000663829">
    <property type="component" value="Unassembled WGS sequence"/>
</dbReference>
<dbReference type="SMART" id="SM00368">
    <property type="entry name" value="LRR_RI"/>
    <property type="match status" value="3"/>
</dbReference>
<gene>
    <name evidence="2" type="ORF">GPM918_LOCUS16524</name>
    <name evidence="3" type="ORF">SRO942_LOCUS16524</name>
</gene>
<reference evidence="2" key="1">
    <citation type="submission" date="2021-02" db="EMBL/GenBank/DDBJ databases">
        <authorList>
            <person name="Nowell W R."/>
        </authorList>
    </citation>
    <scope>NUCLEOTIDE SEQUENCE</scope>
</reference>
<dbReference type="InterPro" id="IPR048997">
    <property type="entry name" value="Stonustoxin-like_helical"/>
</dbReference>